<evidence type="ECO:0000313" key="2">
    <source>
        <dbReference type="Proteomes" id="UP000821866"/>
    </source>
</evidence>
<dbReference type="AlphaFoldDB" id="A0A9J6F1B5"/>
<organism evidence="1 2">
    <name type="scientific">Rhipicephalus microplus</name>
    <name type="common">Cattle tick</name>
    <name type="synonym">Boophilus microplus</name>
    <dbReference type="NCBI Taxonomy" id="6941"/>
    <lineage>
        <taxon>Eukaryota</taxon>
        <taxon>Metazoa</taxon>
        <taxon>Ecdysozoa</taxon>
        <taxon>Arthropoda</taxon>
        <taxon>Chelicerata</taxon>
        <taxon>Arachnida</taxon>
        <taxon>Acari</taxon>
        <taxon>Parasitiformes</taxon>
        <taxon>Ixodida</taxon>
        <taxon>Ixodoidea</taxon>
        <taxon>Ixodidae</taxon>
        <taxon>Rhipicephalinae</taxon>
        <taxon>Rhipicephalus</taxon>
        <taxon>Boophilus</taxon>
    </lineage>
</organism>
<dbReference type="EMBL" id="JABSTU010000001">
    <property type="protein sequence ID" value="KAH8040289.1"/>
    <property type="molecule type" value="Genomic_DNA"/>
</dbReference>
<gene>
    <name evidence="1" type="ORF">HPB51_010069</name>
</gene>
<name>A0A9J6F1B5_RHIMP</name>
<accession>A0A9J6F1B5</accession>
<dbReference type="OrthoDB" id="6482621at2759"/>
<keyword evidence="2" id="KW-1185">Reference proteome</keyword>
<dbReference type="Proteomes" id="UP000821866">
    <property type="component" value="Chromosome 1"/>
</dbReference>
<protein>
    <submittedName>
        <fullName evidence="1">Uncharacterized protein</fullName>
    </submittedName>
</protein>
<evidence type="ECO:0000313" key="1">
    <source>
        <dbReference type="EMBL" id="KAH8040289.1"/>
    </source>
</evidence>
<dbReference type="OMA" id="PGHAYRK"/>
<dbReference type="VEuPathDB" id="VectorBase:LOC119165381"/>
<comment type="caution">
    <text evidence="1">The sequence shown here is derived from an EMBL/GenBank/DDBJ whole genome shotgun (WGS) entry which is preliminary data.</text>
</comment>
<reference evidence="1" key="2">
    <citation type="submission" date="2021-09" db="EMBL/GenBank/DDBJ databases">
        <authorList>
            <person name="Jia N."/>
            <person name="Wang J."/>
            <person name="Shi W."/>
            <person name="Du L."/>
            <person name="Sun Y."/>
            <person name="Zhan W."/>
            <person name="Jiang J."/>
            <person name="Wang Q."/>
            <person name="Zhang B."/>
            <person name="Ji P."/>
            <person name="Sakyi L.B."/>
            <person name="Cui X."/>
            <person name="Yuan T."/>
            <person name="Jiang B."/>
            <person name="Yang W."/>
            <person name="Lam T.T.-Y."/>
            <person name="Chang Q."/>
            <person name="Ding S."/>
            <person name="Wang X."/>
            <person name="Zhu J."/>
            <person name="Ruan X."/>
            <person name="Zhao L."/>
            <person name="Wei J."/>
            <person name="Que T."/>
            <person name="Du C."/>
            <person name="Cheng J."/>
            <person name="Dai P."/>
            <person name="Han X."/>
            <person name="Huang E."/>
            <person name="Gao Y."/>
            <person name="Liu J."/>
            <person name="Shao H."/>
            <person name="Ye R."/>
            <person name="Li L."/>
            <person name="Wei W."/>
            <person name="Wang X."/>
            <person name="Wang C."/>
            <person name="Huo Q."/>
            <person name="Li W."/>
            <person name="Guo W."/>
            <person name="Chen H."/>
            <person name="Chen S."/>
            <person name="Zhou L."/>
            <person name="Zhou L."/>
            <person name="Ni X."/>
            <person name="Tian J."/>
            <person name="Zhou Y."/>
            <person name="Sheng Y."/>
            <person name="Liu T."/>
            <person name="Pan Y."/>
            <person name="Xia L."/>
            <person name="Li J."/>
            <person name="Zhao F."/>
            <person name="Cao W."/>
        </authorList>
    </citation>
    <scope>NUCLEOTIDE SEQUENCE</scope>
    <source>
        <strain evidence="1">Rmic-2018</strain>
        <tissue evidence="1">Larvae</tissue>
    </source>
</reference>
<reference evidence="1" key="1">
    <citation type="journal article" date="2020" name="Cell">
        <title>Large-Scale Comparative Analyses of Tick Genomes Elucidate Their Genetic Diversity and Vector Capacities.</title>
        <authorList>
            <consortium name="Tick Genome and Microbiome Consortium (TIGMIC)"/>
            <person name="Jia N."/>
            <person name="Wang J."/>
            <person name="Shi W."/>
            <person name="Du L."/>
            <person name="Sun Y."/>
            <person name="Zhan W."/>
            <person name="Jiang J.F."/>
            <person name="Wang Q."/>
            <person name="Zhang B."/>
            <person name="Ji P."/>
            <person name="Bell-Sakyi L."/>
            <person name="Cui X.M."/>
            <person name="Yuan T.T."/>
            <person name="Jiang B.G."/>
            <person name="Yang W.F."/>
            <person name="Lam T.T."/>
            <person name="Chang Q.C."/>
            <person name="Ding S.J."/>
            <person name="Wang X.J."/>
            <person name="Zhu J.G."/>
            <person name="Ruan X.D."/>
            <person name="Zhao L."/>
            <person name="Wei J.T."/>
            <person name="Ye R.Z."/>
            <person name="Que T.C."/>
            <person name="Du C.H."/>
            <person name="Zhou Y.H."/>
            <person name="Cheng J.X."/>
            <person name="Dai P.F."/>
            <person name="Guo W.B."/>
            <person name="Han X.H."/>
            <person name="Huang E.J."/>
            <person name="Li L.F."/>
            <person name="Wei W."/>
            <person name="Gao Y.C."/>
            <person name="Liu J.Z."/>
            <person name="Shao H.Z."/>
            <person name="Wang X."/>
            <person name="Wang C.C."/>
            <person name="Yang T.C."/>
            <person name="Huo Q.B."/>
            <person name="Li W."/>
            <person name="Chen H.Y."/>
            <person name="Chen S.E."/>
            <person name="Zhou L.G."/>
            <person name="Ni X.B."/>
            <person name="Tian J.H."/>
            <person name="Sheng Y."/>
            <person name="Liu T."/>
            <person name="Pan Y.S."/>
            <person name="Xia L.Y."/>
            <person name="Li J."/>
            <person name="Zhao F."/>
            <person name="Cao W.C."/>
        </authorList>
    </citation>
    <scope>NUCLEOTIDE SEQUENCE</scope>
    <source>
        <strain evidence="1">Rmic-2018</strain>
    </source>
</reference>
<sequence>MAQMGDARAAVCCDFLQCLADLEGTRDKPTLDEEDLYIPSPREAELTEKVCEEDCVIAFGPAELRRQLCLTVVRQKLSSLAVIVGHQMAKDDYFVNYLRILLPAEIRIVPSASSWQRGADACVYLMEPDVLWCLLDNGVIGAAEINVLVLRDFEHYLNPGHAYRKIVPCFQKVSRRSTGSLQSMWLLALADDLKSCCLGGLESDLEKLRTPLKLICSLATPVRPHAKEAVLEVCFLELDWQAQVGSIVSSSDDPEVQEVGTTLRERGIVAACCLAKKMMMANPRAELQAFLAQCENLMTKLKGDAVINNAQGKTLALMPTVASRRDLKRWLQSQDSMKVAEELEDMDLMSVFVFVATSADIPTLRQYNWDIVVFCDLPFGVHCDALLEKSNHAIVLATEPQWKRWNEALELHDELENLLLRVNQS</sequence>
<proteinExistence type="predicted"/>